<keyword evidence="3" id="KW-1185">Reference proteome</keyword>
<proteinExistence type="predicted"/>
<reference evidence="2 3" key="1">
    <citation type="submission" date="2018-05" db="EMBL/GenBank/DDBJ databases">
        <title>Genomic Encyclopedia of Archaeal and Bacterial Type Strains, Phase II (KMG-II): from individual species to whole genera.</title>
        <authorList>
            <person name="Goeker M."/>
        </authorList>
    </citation>
    <scope>NUCLEOTIDE SEQUENCE [LARGE SCALE GENOMIC DNA]</scope>
    <source>
        <strain evidence="2 3">DSM 22214</strain>
    </source>
</reference>
<evidence type="ECO:0000313" key="2">
    <source>
        <dbReference type="EMBL" id="PWK21872.1"/>
    </source>
</evidence>
<feature type="signal peptide" evidence="1">
    <location>
        <begin position="1"/>
        <end position="20"/>
    </location>
</feature>
<protein>
    <submittedName>
        <fullName evidence="2">Uncharacterized protein</fullName>
    </submittedName>
</protein>
<keyword evidence="1" id="KW-0732">Signal</keyword>
<evidence type="ECO:0000256" key="1">
    <source>
        <dbReference type="SAM" id="SignalP"/>
    </source>
</evidence>
<gene>
    <name evidence="2" type="ORF">LV89_03585</name>
</gene>
<dbReference type="AlphaFoldDB" id="A0A316DX21"/>
<comment type="caution">
    <text evidence="2">The sequence shown here is derived from an EMBL/GenBank/DDBJ whole genome shotgun (WGS) entry which is preliminary data.</text>
</comment>
<dbReference type="Proteomes" id="UP000245489">
    <property type="component" value="Unassembled WGS sequence"/>
</dbReference>
<dbReference type="RefSeq" id="WP_109744272.1">
    <property type="nucleotide sequence ID" value="NZ_QGGO01000022.1"/>
</dbReference>
<evidence type="ECO:0000313" key="3">
    <source>
        <dbReference type="Proteomes" id="UP000245489"/>
    </source>
</evidence>
<sequence>MNLRFIQLFLLTFLTLNLAAQTDSISVRPRRVFNIEKNSFVLPHVWKSGELKAAVGLSSTKFPLDYVESALRIPLIDLYATIGLPKGFDASVNISSIYMANQVRGGLHWNKQGKVFSAKMGYDVGFIFGALTQYGFDNRTSAWSHYPNASIGFKVKDVAITVKSELNAITYINTTAGGIKVTEFKDFFNGGALGVYVEQRLWANHVMIVGCRDNYVKYYYPVWPAFTSFNRKYHNIEFFLGLIIK</sequence>
<feature type="chain" id="PRO_5016347308" evidence="1">
    <location>
        <begin position="21"/>
        <end position="245"/>
    </location>
</feature>
<dbReference type="OrthoDB" id="935551at2"/>
<name>A0A316DX21_9BACT</name>
<dbReference type="EMBL" id="QGGO01000022">
    <property type="protein sequence ID" value="PWK21872.1"/>
    <property type="molecule type" value="Genomic_DNA"/>
</dbReference>
<organism evidence="2 3">
    <name type="scientific">Arcicella aurantiaca</name>
    <dbReference type="NCBI Taxonomy" id="591202"/>
    <lineage>
        <taxon>Bacteria</taxon>
        <taxon>Pseudomonadati</taxon>
        <taxon>Bacteroidota</taxon>
        <taxon>Cytophagia</taxon>
        <taxon>Cytophagales</taxon>
        <taxon>Flectobacillaceae</taxon>
        <taxon>Arcicella</taxon>
    </lineage>
</organism>
<accession>A0A316DX21</accession>